<dbReference type="RefSeq" id="WP_074841946.1">
    <property type="nucleotide sequence ID" value="NZ_CP047056.1"/>
</dbReference>
<evidence type="ECO:0000313" key="5">
    <source>
        <dbReference type="Proteomes" id="UP000243374"/>
    </source>
</evidence>
<keyword evidence="3" id="KW-1133">Transmembrane helix</keyword>
<accession>A0A662ZDF4</accession>
<dbReference type="SMART" id="SM00671">
    <property type="entry name" value="SEL1"/>
    <property type="match status" value="3"/>
</dbReference>
<gene>
    <name evidence="4" type="ORF">SAMN04487865_11212</name>
</gene>
<keyword evidence="2" id="KW-0677">Repeat</keyword>
<dbReference type="SUPFAM" id="SSF81901">
    <property type="entry name" value="HCP-like"/>
    <property type="match status" value="1"/>
</dbReference>
<sequence>MDDESELNNKSEELQKFLGKVKRNIIITLSLLFSLLFLLVLCHRFLYSKSYSDCVLKNDAESCYHYASSVANSTFDDQTAHKYYVKACNYGSANGCYMATAGLPMVTEIISPNEKYMMQIKACELGEPFNCLEILFRQKEKAFSKMLYDPVLYKKVYSSVCPESQSGCTFLSDVISENSIEVREHVTTLLNECKKRSSNSKSCTTASLYYLFGVGVKKDRQKATNMIFSPCLLSGDFNSDYCENLVYGFNRLPFDLKSYPELEQTVSFLLRNLEQECSNVSSYDFENRCKYKLNKYQNILCVFNNDCNNQFLNQYEAFVKKQKQQEIENNRVQTEVNKKANDQYRKILAPFIKDIPEDQIENTLSKKCKNGDGIVCGVLAGMYDRGAYVNKNYEKNIEYLKKGCELNELSSCRGLSVKYSVNNKDEDALEIYKQLCDNLDQKEECASVAKLYLLNDKFSDKQEQGKEYLKALCDDKSERSQHHCKDITRAVELRDRHREMSPSSGTK</sequence>
<name>A0A662ZDF4_9GAMM</name>
<dbReference type="InterPro" id="IPR011990">
    <property type="entry name" value="TPR-like_helical_dom_sf"/>
</dbReference>
<protein>
    <submittedName>
        <fullName evidence="4">Uncharacterized protein</fullName>
    </submittedName>
</protein>
<proteinExistence type="inferred from homology"/>
<evidence type="ECO:0000256" key="3">
    <source>
        <dbReference type="SAM" id="Phobius"/>
    </source>
</evidence>
<reference evidence="4 5" key="1">
    <citation type="submission" date="2016-10" db="EMBL/GenBank/DDBJ databases">
        <authorList>
            <person name="Varghese N."/>
            <person name="Submissions S."/>
        </authorList>
    </citation>
    <scope>NUCLEOTIDE SEQUENCE [LARGE SCALE GENOMIC DNA]</scope>
    <source>
        <strain evidence="4 5">22B</strain>
    </source>
</reference>
<dbReference type="InterPro" id="IPR006597">
    <property type="entry name" value="Sel1-like"/>
</dbReference>
<dbReference type="PANTHER" id="PTHR13891:SF1">
    <property type="entry name" value="CYTOCHROME C OXIDASE ASSEMBLY FACTOR 7"/>
    <property type="match status" value="1"/>
</dbReference>
<keyword evidence="5" id="KW-1185">Reference proteome</keyword>
<feature type="transmembrane region" description="Helical" evidence="3">
    <location>
        <begin position="25"/>
        <end position="47"/>
    </location>
</feature>
<organism evidence="4 5">
    <name type="scientific">Succinivibrio dextrinosolvens</name>
    <dbReference type="NCBI Taxonomy" id="83771"/>
    <lineage>
        <taxon>Bacteria</taxon>
        <taxon>Pseudomonadati</taxon>
        <taxon>Pseudomonadota</taxon>
        <taxon>Gammaproteobacteria</taxon>
        <taxon>Aeromonadales</taxon>
        <taxon>Succinivibrionaceae</taxon>
        <taxon>Succinivibrio</taxon>
    </lineage>
</organism>
<dbReference type="AlphaFoldDB" id="A0A662ZDF4"/>
<dbReference type="OrthoDB" id="7057291at2"/>
<dbReference type="PANTHER" id="PTHR13891">
    <property type="entry name" value="CYTOCHROME C OXIDASE ASSEMBLY FACTOR 7"/>
    <property type="match status" value="1"/>
</dbReference>
<dbReference type="Gene3D" id="1.25.40.10">
    <property type="entry name" value="Tetratricopeptide repeat domain"/>
    <property type="match status" value="1"/>
</dbReference>
<comment type="similarity">
    <text evidence="1">Belongs to the hcp beta-lactamase family.</text>
</comment>
<dbReference type="InterPro" id="IPR040239">
    <property type="entry name" value="HcpB-like"/>
</dbReference>
<evidence type="ECO:0000256" key="1">
    <source>
        <dbReference type="ARBA" id="ARBA00008486"/>
    </source>
</evidence>
<keyword evidence="3" id="KW-0812">Transmembrane</keyword>
<evidence type="ECO:0000313" key="4">
    <source>
        <dbReference type="EMBL" id="SFK58041.1"/>
    </source>
</evidence>
<dbReference type="Proteomes" id="UP000243374">
    <property type="component" value="Unassembled WGS sequence"/>
</dbReference>
<dbReference type="EMBL" id="FOSF01000121">
    <property type="protein sequence ID" value="SFK58041.1"/>
    <property type="molecule type" value="Genomic_DNA"/>
</dbReference>
<keyword evidence="3" id="KW-0472">Membrane</keyword>
<evidence type="ECO:0000256" key="2">
    <source>
        <dbReference type="ARBA" id="ARBA00022737"/>
    </source>
</evidence>